<comment type="caution">
    <text evidence="1">The sequence shown here is derived from an EMBL/GenBank/DDBJ whole genome shotgun (WGS) entry which is preliminary data.</text>
</comment>
<sequence>MAVTCESGTGAGLHSFFNFLQSRQAPTLRAMEPFKPDDTSAKALMASGSQAFNDHLTTKIQAGLGRSLPQMEVRVKNLSVSADVVVGRHED</sequence>
<reference evidence="1" key="1">
    <citation type="submission" date="2018-05" db="EMBL/GenBank/DDBJ databases">
        <title>Effector identification in a new, highly contiguous assembly of the strawberry crown rot pathogen Phytophthora cactorum.</title>
        <authorList>
            <person name="Armitage A.D."/>
            <person name="Nellist C.F."/>
            <person name="Bates H."/>
            <person name="Vickerstaff R.J."/>
            <person name="Harrison R.J."/>
        </authorList>
    </citation>
    <scope>NUCLEOTIDE SEQUENCE</scope>
    <source>
        <strain evidence="1">P421</strain>
    </source>
</reference>
<evidence type="ECO:0000313" key="2">
    <source>
        <dbReference type="Proteomes" id="UP000760860"/>
    </source>
</evidence>
<protein>
    <submittedName>
        <fullName evidence="1">Uncharacterized protein</fullName>
    </submittedName>
</protein>
<dbReference type="VEuPathDB" id="FungiDB:PC110_g6212"/>
<dbReference type="EMBL" id="RCMV01003263">
    <property type="protein sequence ID" value="KAG3199439.1"/>
    <property type="molecule type" value="Genomic_DNA"/>
</dbReference>
<gene>
    <name evidence="1" type="ORF">PC129_g24107</name>
</gene>
<feature type="non-terminal residue" evidence="1">
    <location>
        <position position="91"/>
    </location>
</feature>
<evidence type="ECO:0000313" key="1">
    <source>
        <dbReference type="EMBL" id="KAG3199439.1"/>
    </source>
</evidence>
<dbReference type="Proteomes" id="UP000760860">
    <property type="component" value="Unassembled WGS sequence"/>
</dbReference>
<proteinExistence type="predicted"/>
<accession>A0A8T1GVX6</accession>
<name>A0A8T1GVX6_9STRA</name>
<dbReference type="AlphaFoldDB" id="A0A8T1GVX6"/>
<organism evidence="1 2">
    <name type="scientific">Phytophthora cactorum</name>
    <dbReference type="NCBI Taxonomy" id="29920"/>
    <lineage>
        <taxon>Eukaryota</taxon>
        <taxon>Sar</taxon>
        <taxon>Stramenopiles</taxon>
        <taxon>Oomycota</taxon>
        <taxon>Peronosporomycetes</taxon>
        <taxon>Peronosporales</taxon>
        <taxon>Peronosporaceae</taxon>
        <taxon>Phytophthora</taxon>
    </lineage>
</organism>